<dbReference type="Pfam" id="PF00005">
    <property type="entry name" value="ABC_tran"/>
    <property type="match status" value="1"/>
</dbReference>
<dbReference type="SUPFAM" id="SSF52540">
    <property type="entry name" value="P-loop containing nucleoside triphosphate hydrolases"/>
    <property type="match status" value="1"/>
</dbReference>
<dbReference type="InterPro" id="IPR003593">
    <property type="entry name" value="AAA+_ATPase"/>
</dbReference>
<evidence type="ECO:0000313" key="11">
    <source>
        <dbReference type="Proteomes" id="UP000245634"/>
    </source>
</evidence>
<sequence>MITLQNVRKDYLVDKKSITALKKIDLTIERGEIFGIIGHSGAGKSTLIRCINLLEQPTSGSVIVDGKDLTQLSQGDLQRARHEIGMIFQHFNLLASATIYENIAFPLRLAKRPAAAIDRKVRELLDLVGLTDHATKYPSQLSGGQKQRVGIARALANDPKVLLCDEATSALDPMTTQSILKLLADINKTLGLTIVLITHEMHVIREICDRVGVIDEGEIVEVGPVAEVFLKPQQKITQEFVEQVSDFDFPEELLAQYLRMPEAERARHQVVQVSFLGDTTFQPVMFQVLQEHPVQFNILHGTISRIKDTPFGRLVLEITGDPGAAQKAVQNLQERGLQVEVLL</sequence>
<dbReference type="GO" id="GO:0005886">
    <property type="term" value="C:plasma membrane"/>
    <property type="evidence" value="ECO:0007669"/>
    <property type="project" value="UniProtKB-ARBA"/>
</dbReference>
<keyword evidence="2" id="KW-0813">Transport</keyword>
<evidence type="ECO:0000256" key="5">
    <source>
        <dbReference type="ARBA" id="ARBA00022840"/>
    </source>
</evidence>
<dbReference type="InterPro" id="IPR003439">
    <property type="entry name" value="ABC_transporter-like_ATP-bd"/>
</dbReference>
<comment type="caution">
    <text evidence="10">The sequence shown here is derived from an EMBL/GenBank/DDBJ whole genome shotgun (WGS) entry which is preliminary data.</text>
</comment>
<dbReference type="Proteomes" id="UP000245634">
    <property type="component" value="Unassembled WGS sequence"/>
</dbReference>
<dbReference type="GO" id="GO:0005524">
    <property type="term" value="F:ATP binding"/>
    <property type="evidence" value="ECO:0007669"/>
    <property type="project" value="UniProtKB-KW"/>
</dbReference>
<keyword evidence="8" id="KW-0472">Membrane</keyword>
<dbReference type="GO" id="GO:0016887">
    <property type="term" value="F:ATP hydrolysis activity"/>
    <property type="evidence" value="ECO:0007669"/>
    <property type="project" value="InterPro"/>
</dbReference>
<dbReference type="GO" id="GO:0006865">
    <property type="term" value="P:amino acid transport"/>
    <property type="evidence" value="ECO:0007669"/>
    <property type="project" value="UniProtKB-KW"/>
</dbReference>
<dbReference type="InterPro" id="IPR018449">
    <property type="entry name" value="NIL_domain"/>
</dbReference>
<dbReference type="EMBL" id="QGGL01000014">
    <property type="protein sequence ID" value="PWK08953.1"/>
    <property type="molecule type" value="Genomic_DNA"/>
</dbReference>
<dbReference type="Gene3D" id="3.40.50.300">
    <property type="entry name" value="P-loop containing nucleotide triphosphate hydrolases"/>
    <property type="match status" value="1"/>
</dbReference>
<accession>A0A316D5D3</accession>
<dbReference type="PANTHER" id="PTHR43166:SF30">
    <property type="entry name" value="METHIONINE IMPORT ATP-BINDING PROTEIN METN"/>
    <property type="match status" value="1"/>
</dbReference>
<dbReference type="Gene3D" id="3.30.70.260">
    <property type="match status" value="1"/>
</dbReference>
<evidence type="ECO:0000256" key="6">
    <source>
        <dbReference type="ARBA" id="ARBA00022967"/>
    </source>
</evidence>
<keyword evidence="7" id="KW-0029">Amino-acid transport</keyword>
<evidence type="ECO:0000256" key="7">
    <source>
        <dbReference type="ARBA" id="ARBA00022970"/>
    </source>
</evidence>
<feature type="domain" description="ABC transporter" evidence="9">
    <location>
        <begin position="2"/>
        <end position="241"/>
    </location>
</feature>
<dbReference type="CDD" id="cd03258">
    <property type="entry name" value="ABC_MetN_methionine_transporter"/>
    <property type="match status" value="1"/>
</dbReference>
<dbReference type="FunFam" id="3.40.50.300:FF:000056">
    <property type="entry name" value="Cell division ATP-binding protein FtsE"/>
    <property type="match status" value="1"/>
</dbReference>
<evidence type="ECO:0000259" key="9">
    <source>
        <dbReference type="PROSITE" id="PS50893"/>
    </source>
</evidence>
<dbReference type="SUPFAM" id="SSF55021">
    <property type="entry name" value="ACT-like"/>
    <property type="match status" value="1"/>
</dbReference>
<dbReference type="SMART" id="SM00382">
    <property type="entry name" value="AAA"/>
    <property type="match status" value="1"/>
</dbReference>
<dbReference type="RefSeq" id="WP_245884573.1">
    <property type="nucleotide sequence ID" value="NZ_QGGL01000014.1"/>
</dbReference>
<evidence type="ECO:0000256" key="1">
    <source>
        <dbReference type="ARBA" id="ARBA00005417"/>
    </source>
</evidence>
<keyword evidence="4" id="KW-0547">Nucleotide-binding</keyword>
<keyword evidence="5 10" id="KW-0067">ATP-binding</keyword>
<organism evidence="10 11">
    <name type="scientific">Tumebacillus permanentifrigoris</name>
    <dbReference type="NCBI Taxonomy" id="378543"/>
    <lineage>
        <taxon>Bacteria</taxon>
        <taxon>Bacillati</taxon>
        <taxon>Bacillota</taxon>
        <taxon>Bacilli</taxon>
        <taxon>Bacillales</taxon>
        <taxon>Alicyclobacillaceae</taxon>
        <taxon>Tumebacillus</taxon>
    </lineage>
</organism>
<keyword evidence="11" id="KW-1185">Reference proteome</keyword>
<gene>
    <name evidence="10" type="ORF">C7459_11419</name>
</gene>
<evidence type="ECO:0000256" key="2">
    <source>
        <dbReference type="ARBA" id="ARBA00022448"/>
    </source>
</evidence>
<protein>
    <submittedName>
        <fullName evidence="10">D-methionine transport system ATP-binding protein</fullName>
    </submittedName>
</protein>
<reference evidence="10 11" key="1">
    <citation type="submission" date="2018-05" db="EMBL/GenBank/DDBJ databases">
        <title>Genomic Encyclopedia of Type Strains, Phase IV (KMG-IV): sequencing the most valuable type-strain genomes for metagenomic binning, comparative biology and taxonomic classification.</title>
        <authorList>
            <person name="Goeker M."/>
        </authorList>
    </citation>
    <scope>NUCLEOTIDE SEQUENCE [LARGE SCALE GENOMIC DNA]</scope>
    <source>
        <strain evidence="10 11">DSM 18773</strain>
    </source>
</reference>
<dbReference type="PANTHER" id="PTHR43166">
    <property type="entry name" value="AMINO ACID IMPORT ATP-BINDING PROTEIN"/>
    <property type="match status" value="1"/>
</dbReference>
<dbReference type="InterPro" id="IPR050086">
    <property type="entry name" value="MetN_ABC_transporter-like"/>
</dbReference>
<dbReference type="SMART" id="SM00930">
    <property type="entry name" value="NIL"/>
    <property type="match status" value="1"/>
</dbReference>
<dbReference type="PROSITE" id="PS50893">
    <property type="entry name" value="ABC_TRANSPORTER_2"/>
    <property type="match status" value="1"/>
</dbReference>
<comment type="similarity">
    <text evidence="1">Belongs to the ABC transporter superfamily.</text>
</comment>
<dbReference type="PROSITE" id="PS00211">
    <property type="entry name" value="ABC_TRANSPORTER_1"/>
    <property type="match status" value="1"/>
</dbReference>
<keyword evidence="3" id="KW-1003">Cell membrane</keyword>
<dbReference type="InterPro" id="IPR017871">
    <property type="entry name" value="ABC_transporter-like_CS"/>
</dbReference>
<evidence type="ECO:0000313" key="10">
    <source>
        <dbReference type="EMBL" id="PWK08953.1"/>
    </source>
</evidence>
<name>A0A316D5D3_9BACL</name>
<keyword evidence="6" id="KW-1278">Translocase</keyword>
<evidence type="ECO:0000256" key="3">
    <source>
        <dbReference type="ARBA" id="ARBA00022475"/>
    </source>
</evidence>
<dbReference type="Pfam" id="PF09383">
    <property type="entry name" value="NIL"/>
    <property type="match status" value="1"/>
</dbReference>
<evidence type="ECO:0000256" key="8">
    <source>
        <dbReference type="ARBA" id="ARBA00023136"/>
    </source>
</evidence>
<evidence type="ECO:0000256" key="4">
    <source>
        <dbReference type="ARBA" id="ARBA00022741"/>
    </source>
</evidence>
<proteinExistence type="inferred from homology"/>
<dbReference type="InterPro" id="IPR027417">
    <property type="entry name" value="P-loop_NTPase"/>
</dbReference>
<dbReference type="InterPro" id="IPR045865">
    <property type="entry name" value="ACT-like_dom_sf"/>
</dbReference>
<dbReference type="AlphaFoldDB" id="A0A316D5D3"/>
<dbReference type="InterPro" id="IPR041701">
    <property type="entry name" value="MetN_ABC"/>
</dbReference>